<evidence type="ECO:0000313" key="2">
    <source>
        <dbReference type="EMBL" id="KAL2632679.1"/>
    </source>
</evidence>
<sequence>MAAVSMKIEEFDEAAYENLMVPTPIGDFYTVPYRGLLVVDVRTDHLRFKDLNDVLQFQVNTDPRKDSQTQKLIRNGAGDPIVFLQKKAKSLHYKWLAYGGDRENAENYVFSVKIASGLHKTEKFHVFLPGNLDKKSPDFTIKGDFKNHMYLISAGDIPVAQVISKLDSEKVRLEKNDYAVKLCPGADHAFIVSVIAVIEQRNVDGFLPKLKIRKDEPVK</sequence>
<evidence type="ECO:0000256" key="1">
    <source>
        <dbReference type="ARBA" id="ARBA00005437"/>
    </source>
</evidence>
<dbReference type="InterPro" id="IPR038595">
    <property type="entry name" value="LOR_sf"/>
</dbReference>
<dbReference type="Pfam" id="PF04525">
    <property type="entry name" value="LOR"/>
    <property type="match status" value="1"/>
</dbReference>
<evidence type="ECO:0000313" key="3">
    <source>
        <dbReference type="Proteomes" id="UP001605036"/>
    </source>
</evidence>
<comment type="similarity">
    <text evidence="1">Belongs to the LOR family.</text>
</comment>
<keyword evidence="3" id="KW-1185">Reference proteome</keyword>
<dbReference type="EMBL" id="JBHFFA010000003">
    <property type="protein sequence ID" value="KAL2632679.1"/>
    <property type="molecule type" value="Genomic_DNA"/>
</dbReference>
<gene>
    <name evidence="2" type="ORF">R1flu_004158</name>
</gene>
<dbReference type="SUPFAM" id="SSF54518">
    <property type="entry name" value="Tubby C-terminal domain-like"/>
    <property type="match status" value="1"/>
</dbReference>
<name>A0ABD1YSH1_9MARC</name>
<dbReference type="AlphaFoldDB" id="A0ABD1YSH1"/>
<dbReference type="PANTHER" id="PTHR31087">
    <property type="match status" value="1"/>
</dbReference>
<dbReference type="InterPro" id="IPR007612">
    <property type="entry name" value="LOR"/>
</dbReference>
<reference evidence="2 3" key="1">
    <citation type="submission" date="2024-09" db="EMBL/GenBank/DDBJ databases">
        <title>Chromosome-scale assembly of Riccia fluitans.</title>
        <authorList>
            <person name="Paukszto L."/>
            <person name="Sawicki J."/>
            <person name="Karawczyk K."/>
            <person name="Piernik-Szablinska J."/>
            <person name="Szczecinska M."/>
            <person name="Mazdziarz M."/>
        </authorList>
    </citation>
    <scope>NUCLEOTIDE SEQUENCE [LARGE SCALE GENOMIC DNA]</scope>
    <source>
        <strain evidence="2">Rf_01</strain>
        <tissue evidence="2">Aerial parts of the thallus</tissue>
    </source>
</reference>
<accession>A0ABD1YSH1</accession>
<dbReference type="Proteomes" id="UP001605036">
    <property type="component" value="Unassembled WGS sequence"/>
</dbReference>
<dbReference type="Gene3D" id="2.40.160.200">
    <property type="entry name" value="LURP1-related"/>
    <property type="match status" value="1"/>
</dbReference>
<organism evidence="2 3">
    <name type="scientific">Riccia fluitans</name>
    <dbReference type="NCBI Taxonomy" id="41844"/>
    <lineage>
        <taxon>Eukaryota</taxon>
        <taxon>Viridiplantae</taxon>
        <taxon>Streptophyta</taxon>
        <taxon>Embryophyta</taxon>
        <taxon>Marchantiophyta</taxon>
        <taxon>Marchantiopsida</taxon>
        <taxon>Marchantiidae</taxon>
        <taxon>Marchantiales</taxon>
        <taxon>Ricciaceae</taxon>
        <taxon>Riccia</taxon>
    </lineage>
</organism>
<protein>
    <submittedName>
        <fullName evidence="2">Uncharacterized protein</fullName>
    </submittedName>
</protein>
<dbReference type="PANTHER" id="PTHR31087:SF85">
    <property type="entry name" value="PROTEIN LURP-ONE-RELATED 7"/>
    <property type="match status" value="1"/>
</dbReference>
<dbReference type="InterPro" id="IPR025659">
    <property type="entry name" value="Tubby-like_C"/>
</dbReference>
<proteinExistence type="inferred from homology"/>
<comment type="caution">
    <text evidence="2">The sequence shown here is derived from an EMBL/GenBank/DDBJ whole genome shotgun (WGS) entry which is preliminary data.</text>
</comment>